<evidence type="ECO:0000256" key="2">
    <source>
        <dbReference type="ARBA" id="ARBA00023315"/>
    </source>
</evidence>
<comment type="caution">
    <text evidence="4">The sequence shown here is derived from an EMBL/GenBank/DDBJ whole genome shotgun (WGS) entry which is preliminary data.</text>
</comment>
<reference evidence="4 5" key="1">
    <citation type="submission" date="2020-07" db="EMBL/GenBank/DDBJ databases">
        <title>MOT database genomes.</title>
        <authorList>
            <person name="Joseph S."/>
            <person name="Aduse-Opoku J."/>
            <person name="Hashim A."/>
            <person name="Wade W."/>
            <person name="Curtis M."/>
        </authorList>
    </citation>
    <scope>NUCLEOTIDE SEQUENCE [LARGE SCALE GENOMIC DNA]</scope>
    <source>
        <strain evidence="4 5">DSM 100099</strain>
    </source>
</reference>
<evidence type="ECO:0000313" key="5">
    <source>
        <dbReference type="Proteomes" id="UP000561011"/>
    </source>
</evidence>
<dbReference type="SUPFAM" id="SSF55729">
    <property type="entry name" value="Acyl-CoA N-acyltransferases (Nat)"/>
    <property type="match status" value="1"/>
</dbReference>
<dbReference type="Gene3D" id="3.40.630.30">
    <property type="match status" value="1"/>
</dbReference>
<dbReference type="InterPro" id="IPR050832">
    <property type="entry name" value="Bact_Acetyltransf"/>
</dbReference>
<gene>
    <name evidence="4" type="ORF">HZZ10_05930</name>
</gene>
<evidence type="ECO:0000259" key="3">
    <source>
        <dbReference type="PROSITE" id="PS51186"/>
    </source>
</evidence>
<dbReference type="GO" id="GO:0016747">
    <property type="term" value="F:acyltransferase activity, transferring groups other than amino-acyl groups"/>
    <property type="evidence" value="ECO:0007669"/>
    <property type="project" value="InterPro"/>
</dbReference>
<keyword evidence="1 4" id="KW-0808">Transferase</keyword>
<keyword evidence="5" id="KW-1185">Reference proteome</keyword>
<name>A0A853ERM0_9MICO</name>
<dbReference type="Pfam" id="PF00583">
    <property type="entry name" value="Acetyltransf_1"/>
    <property type="match status" value="1"/>
</dbReference>
<proteinExistence type="predicted"/>
<dbReference type="PROSITE" id="PS51186">
    <property type="entry name" value="GNAT"/>
    <property type="match status" value="1"/>
</dbReference>
<protein>
    <submittedName>
        <fullName evidence="4">GNAT family N-acetyltransferase</fullName>
    </submittedName>
</protein>
<dbReference type="CDD" id="cd04301">
    <property type="entry name" value="NAT_SF"/>
    <property type="match status" value="1"/>
</dbReference>
<dbReference type="PANTHER" id="PTHR43877:SF2">
    <property type="entry name" value="AMINOALKYLPHOSPHONATE N-ACETYLTRANSFERASE-RELATED"/>
    <property type="match status" value="1"/>
</dbReference>
<sequence length="193" mass="21001">MEPGVPASSSALARVRVVPDHDPDPASGVAPVTVREARFPQDSAVVSRLVAAYLHQTEAEKAERALADERVDGSLPARYQSEVDDPASAFVSSTVLLGVADREAVAMVVLSAEAGAASIARFWVDPAYRGHGVGRRLLAEALARLPRPVRLSVWDWRTPAIHTYERSGFAVVTSWESRDRLVCMELRTDSIER</sequence>
<dbReference type="AlphaFoldDB" id="A0A853ERM0"/>
<accession>A0A853ERM0</accession>
<organism evidence="4 5">
    <name type="scientific">Sanguibacter inulinus</name>
    <dbReference type="NCBI Taxonomy" id="60922"/>
    <lineage>
        <taxon>Bacteria</taxon>
        <taxon>Bacillati</taxon>
        <taxon>Actinomycetota</taxon>
        <taxon>Actinomycetes</taxon>
        <taxon>Micrococcales</taxon>
        <taxon>Sanguibacteraceae</taxon>
        <taxon>Sanguibacter</taxon>
    </lineage>
</organism>
<dbReference type="InterPro" id="IPR016181">
    <property type="entry name" value="Acyl_CoA_acyltransferase"/>
</dbReference>
<keyword evidence="2" id="KW-0012">Acyltransferase</keyword>
<dbReference type="EMBL" id="JACBYE010000009">
    <property type="protein sequence ID" value="NYS93067.1"/>
    <property type="molecule type" value="Genomic_DNA"/>
</dbReference>
<dbReference type="InterPro" id="IPR000182">
    <property type="entry name" value="GNAT_dom"/>
</dbReference>
<dbReference type="PANTHER" id="PTHR43877">
    <property type="entry name" value="AMINOALKYLPHOSPHONATE N-ACETYLTRANSFERASE-RELATED-RELATED"/>
    <property type="match status" value="1"/>
</dbReference>
<evidence type="ECO:0000256" key="1">
    <source>
        <dbReference type="ARBA" id="ARBA00022679"/>
    </source>
</evidence>
<feature type="domain" description="N-acetyltransferase" evidence="3">
    <location>
        <begin position="49"/>
        <end position="189"/>
    </location>
</feature>
<dbReference type="Proteomes" id="UP000561011">
    <property type="component" value="Unassembled WGS sequence"/>
</dbReference>
<evidence type="ECO:0000313" key="4">
    <source>
        <dbReference type="EMBL" id="NYS93067.1"/>
    </source>
</evidence>